<dbReference type="Pfam" id="PF13302">
    <property type="entry name" value="Acetyltransf_3"/>
    <property type="match status" value="1"/>
</dbReference>
<dbReference type="EMBL" id="LSMT01000115">
    <property type="protein sequence ID" value="PFX26917.1"/>
    <property type="molecule type" value="Genomic_DNA"/>
</dbReference>
<evidence type="ECO:0000313" key="6">
    <source>
        <dbReference type="EMBL" id="PFX26917.1"/>
    </source>
</evidence>
<dbReference type="Gene3D" id="3.40.630.30">
    <property type="match status" value="1"/>
</dbReference>
<accession>A0A2B4SED0</accession>
<dbReference type="SUPFAM" id="SSF55729">
    <property type="entry name" value="Acyl-CoA N-acyltransferases (Nat)"/>
    <property type="match status" value="1"/>
</dbReference>
<proteinExistence type="inferred from homology"/>
<keyword evidence="3" id="KW-0012">Acyltransferase</keyword>
<organism evidence="6 7">
    <name type="scientific">Stylophora pistillata</name>
    <name type="common">Smooth cauliflower coral</name>
    <dbReference type="NCBI Taxonomy" id="50429"/>
    <lineage>
        <taxon>Eukaryota</taxon>
        <taxon>Metazoa</taxon>
        <taxon>Cnidaria</taxon>
        <taxon>Anthozoa</taxon>
        <taxon>Hexacorallia</taxon>
        <taxon>Scleractinia</taxon>
        <taxon>Astrocoeniina</taxon>
        <taxon>Pocilloporidae</taxon>
        <taxon>Stylophora</taxon>
    </lineage>
</organism>
<evidence type="ECO:0000313" key="7">
    <source>
        <dbReference type="Proteomes" id="UP000225706"/>
    </source>
</evidence>
<protein>
    <recommendedName>
        <fullName evidence="4">N-acetyltransferase 9-like protein</fullName>
    </recommendedName>
</protein>
<dbReference type="OrthoDB" id="5043642at2759"/>
<evidence type="ECO:0000259" key="5">
    <source>
        <dbReference type="PROSITE" id="PS51186"/>
    </source>
</evidence>
<keyword evidence="2 6" id="KW-0808">Transferase</keyword>
<evidence type="ECO:0000256" key="1">
    <source>
        <dbReference type="ARBA" id="ARBA00009342"/>
    </source>
</evidence>
<gene>
    <name evidence="6" type="primary">nat9</name>
    <name evidence="6" type="ORF">AWC38_SpisGene8385</name>
</gene>
<sequence>MKINSDTVLEGRKIVLVPYRKEHVPRYHDWMQSPELLEQTASDRLTLDQEYEMQQSWFSDENKCTFIILDKSKWVQPEVTEIECMAGDVNLFFNDSQQEVAEIEIMIAEPSCRRCGLGREALLIMMSYGVTFLGIQKYIAKIGCGNEPSLALFRKLGFVEISVSEVFKEVTLERYVTQNVQRQLTQETSHILHHKYPYRPTQNSENNL</sequence>
<dbReference type="PROSITE" id="PS51186">
    <property type="entry name" value="GNAT"/>
    <property type="match status" value="1"/>
</dbReference>
<dbReference type="InterPro" id="IPR016181">
    <property type="entry name" value="Acyl_CoA_acyltransferase"/>
</dbReference>
<evidence type="ECO:0000256" key="3">
    <source>
        <dbReference type="ARBA" id="ARBA00023315"/>
    </source>
</evidence>
<dbReference type="AlphaFoldDB" id="A0A2B4SED0"/>
<dbReference type="FunFam" id="3.40.630.30:FF:000248">
    <property type="entry name" value="N-acetyltransferase 9-like protein"/>
    <property type="match status" value="1"/>
</dbReference>
<dbReference type="InterPro" id="IPR000182">
    <property type="entry name" value="GNAT_dom"/>
</dbReference>
<dbReference type="GO" id="GO:0008080">
    <property type="term" value="F:N-acetyltransferase activity"/>
    <property type="evidence" value="ECO:0007669"/>
    <property type="project" value="InterPro"/>
</dbReference>
<reference evidence="7" key="1">
    <citation type="journal article" date="2017" name="bioRxiv">
        <title>Comparative analysis of the genomes of Stylophora pistillata and Acropora digitifera provides evidence for extensive differences between species of corals.</title>
        <authorList>
            <person name="Voolstra C.R."/>
            <person name="Li Y."/>
            <person name="Liew Y.J."/>
            <person name="Baumgarten S."/>
            <person name="Zoccola D."/>
            <person name="Flot J.-F."/>
            <person name="Tambutte S."/>
            <person name="Allemand D."/>
            <person name="Aranda M."/>
        </authorList>
    </citation>
    <scope>NUCLEOTIDE SEQUENCE [LARGE SCALE GENOMIC DNA]</scope>
</reference>
<comment type="similarity">
    <text evidence="1">Belongs to the acetyltransferase family. GNAT subfamily.</text>
</comment>
<dbReference type="PANTHER" id="PTHR13256">
    <property type="entry name" value="N-ACETYLTRANSFERASE 9"/>
    <property type="match status" value="1"/>
</dbReference>
<dbReference type="STRING" id="50429.A0A2B4SED0"/>
<comment type="caution">
    <text evidence="6">The sequence shown here is derived from an EMBL/GenBank/DDBJ whole genome shotgun (WGS) entry which is preliminary data.</text>
</comment>
<dbReference type="InterPro" id="IPR039135">
    <property type="entry name" value="NAT9-like"/>
</dbReference>
<keyword evidence="7" id="KW-1185">Reference proteome</keyword>
<evidence type="ECO:0000256" key="4">
    <source>
        <dbReference type="ARBA" id="ARBA00069551"/>
    </source>
</evidence>
<dbReference type="Proteomes" id="UP000225706">
    <property type="component" value="Unassembled WGS sequence"/>
</dbReference>
<feature type="domain" description="N-acetyltransferase" evidence="5">
    <location>
        <begin position="14"/>
        <end position="177"/>
    </location>
</feature>
<evidence type="ECO:0000256" key="2">
    <source>
        <dbReference type="ARBA" id="ARBA00022679"/>
    </source>
</evidence>
<dbReference type="PANTHER" id="PTHR13256:SF16">
    <property type="entry name" value="ALPHA_BETA-TUBULIN-N-ACETYLTRANSFERASE 9"/>
    <property type="match status" value="1"/>
</dbReference>
<name>A0A2B4SED0_STYPI</name>